<reference evidence="11 12" key="1">
    <citation type="submission" date="2019-04" db="EMBL/GenBank/DDBJ databases">
        <authorList>
            <person name="Poehlein A."/>
            <person name="Bengelsdorf F.R."/>
            <person name="Duerre P."/>
            <person name="Daniel R."/>
        </authorList>
    </citation>
    <scope>NUCLEOTIDE SEQUENCE [LARGE SCALE GENOMIC DNA]</scope>
    <source>
        <strain evidence="11 12">BS-1</strain>
    </source>
</reference>
<dbReference type="GO" id="GO:0004527">
    <property type="term" value="F:exonuclease activity"/>
    <property type="evidence" value="ECO:0007669"/>
    <property type="project" value="UniProtKB-KW"/>
</dbReference>
<dbReference type="GO" id="GO:0003677">
    <property type="term" value="F:DNA binding"/>
    <property type="evidence" value="ECO:0007669"/>
    <property type="project" value="UniProtKB-KW"/>
</dbReference>
<feature type="domain" description="UvrD-like helicase C-terminal" evidence="10">
    <location>
        <begin position="270"/>
        <end position="571"/>
    </location>
</feature>
<dbReference type="SUPFAM" id="SSF52540">
    <property type="entry name" value="P-loop containing nucleoside triphosphate hydrolases"/>
    <property type="match status" value="1"/>
</dbReference>
<dbReference type="Proteomes" id="UP000297714">
    <property type="component" value="Unassembled WGS sequence"/>
</dbReference>
<dbReference type="GO" id="GO:0006310">
    <property type="term" value="P:DNA recombination"/>
    <property type="evidence" value="ECO:0007669"/>
    <property type="project" value="TreeGrafter"/>
</dbReference>
<gene>
    <name evidence="11" type="primary">addB</name>
    <name evidence="11" type="ORF">CAGA_04070</name>
</gene>
<evidence type="ECO:0000259" key="10">
    <source>
        <dbReference type="PROSITE" id="PS51217"/>
    </source>
</evidence>
<evidence type="ECO:0000256" key="7">
    <source>
        <dbReference type="ARBA" id="ARBA00022840"/>
    </source>
</evidence>
<dbReference type="GO" id="GO:0005524">
    <property type="term" value="F:ATP binding"/>
    <property type="evidence" value="ECO:0007669"/>
    <property type="project" value="UniProtKB-KW"/>
</dbReference>
<dbReference type="EMBL" id="SRMQ01000001">
    <property type="protein sequence ID" value="TGJ77997.1"/>
    <property type="molecule type" value="Genomic_DNA"/>
</dbReference>
<keyword evidence="12" id="KW-1185">Reference proteome</keyword>
<accession>A0A4Z0Y560</accession>
<evidence type="ECO:0000256" key="4">
    <source>
        <dbReference type="ARBA" id="ARBA00022801"/>
    </source>
</evidence>
<organism evidence="11 12">
    <name type="scientific">Caproiciproducens galactitolivorans</name>
    <dbReference type="NCBI Taxonomy" id="642589"/>
    <lineage>
        <taxon>Bacteria</taxon>
        <taxon>Bacillati</taxon>
        <taxon>Bacillota</taxon>
        <taxon>Clostridia</taxon>
        <taxon>Eubacteriales</taxon>
        <taxon>Acutalibacteraceae</taxon>
        <taxon>Caproiciproducens</taxon>
    </lineage>
</organism>
<dbReference type="PROSITE" id="PS51217">
    <property type="entry name" value="UVRD_HELICASE_CTER"/>
    <property type="match status" value="1"/>
</dbReference>
<dbReference type="InterPro" id="IPR027417">
    <property type="entry name" value="P-loop_NTPase"/>
</dbReference>
<evidence type="ECO:0000256" key="3">
    <source>
        <dbReference type="ARBA" id="ARBA00022763"/>
    </source>
</evidence>
<evidence type="ECO:0000313" key="12">
    <source>
        <dbReference type="Proteomes" id="UP000297714"/>
    </source>
</evidence>
<evidence type="ECO:0000256" key="1">
    <source>
        <dbReference type="ARBA" id="ARBA00022722"/>
    </source>
</evidence>
<dbReference type="EC" id="3.6.4.12" evidence="11"/>
<dbReference type="Gene3D" id="3.40.50.300">
    <property type="entry name" value="P-loop containing nucleotide triphosphate hydrolases"/>
    <property type="match status" value="4"/>
</dbReference>
<proteinExistence type="predicted"/>
<dbReference type="AlphaFoldDB" id="A0A4Z0Y560"/>
<evidence type="ECO:0000256" key="5">
    <source>
        <dbReference type="ARBA" id="ARBA00022806"/>
    </source>
</evidence>
<evidence type="ECO:0000256" key="8">
    <source>
        <dbReference type="ARBA" id="ARBA00023125"/>
    </source>
</evidence>
<dbReference type="InterPro" id="IPR049035">
    <property type="entry name" value="ADDB_N"/>
</dbReference>
<keyword evidence="7" id="KW-0067">ATP-binding</keyword>
<dbReference type="OrthoDB" id="9758506at2"/>
<dbReference type="EC" id="3.1.-.-" evidence="11"/>
<dbReference type="PANTHER" id="PTHR30591:SF1">
    <property type="entry name" value="RECBCD ENZYME SUBUNIT RECC"/>
    <property type="match status" value="1"/>
</dbReference>
<name>A0A4Z0Y560_9FIRM</name>
<dbReference type="InterPro" id="IPR038726">
    <property type="entry name" value="PDDEXK_AddAB-type"/>
</dbReference>
<protein>
    <submittedName>
        <fullName evidence="11">ATP-dependent helicase/deoxyribonuclease subunit B</fullName>
        <ecNumber evidence="11">3.1.-.-</ecNumber>
        <ecNumber evidence="11">3.6.4.12</ecNumber>
    </submittedName>
</protein>
<dbReference type="GO" id="GO:0003678">
    <property type="term" value="F:DNA helicase activity"/>
    <property type="evidence" value="ECO:0007669"/>
    <property type="project" value="UniProtKB-EC"/>
</dbReference>
<keyword evidence="5 11" id="KW-0347">Helicase</keyword>
<dbReference type="InterPro" id="IPR014017">
    <property type="entry name" value="DNA_helicase_UvrD-like_C"/>
</dbReference>
<dbReference type="Gene3D" id="3.90.320.10">
    <property type="match status" value="1"/>
</dbReference>
<keyword evidence="8" id="KW-0238">DNA-binding</keyword>
<comment type="caution">
    <text evidence="11">The sequence shown here is derived from an EMBL/GenBank/DDBJ whole genome shotgun (WGS) entry which is preliminary data.</text>
</comment>
<keyword evidence="4 11" id="KW-0378">Hydrolase</keyword>
<sequence>MLRFILGRAGSGKTELLRTELENMAKNSRKKLMLIVPEQSSFENERAMLHRLGAKDVQRVSVTSFSRLADEVFRRYGGGAGRRLDDGGRSMFMSLALEQVKDQLRFYRKNADSAELVGLMLSVSAEFKMCGISPSDMERTAQELQQDSLKQKMTELSMILSAYDALVAQSYVDPLDDLTRLKKVLLNHSFFEGYTVALDSFQSFTVQEYDIIRLILERADDLYVTLCTDGLDDPEHGTGLFSLVRRTGKNLMWLARESNVGIAAPVKLESGRRFQNAALAALEAGVYRGEHKPCDCDCENVVLYEAENAYDEAAFVAATIRRLVMEEHFRYRDFAVIARTPDDYRGILDTALERWEIPYFMDKPQAIDAEPLMRLVLSAFRIIQTGFSSDSVFSYLKTGLAGLGTDEIARLENYTFVWNISGCRWKEEWKEHPKGFAEKLTAEDEKLLEEINKSRKAVITPLLRFAAGIRSPDGEGMAAAVYTLLQDVGAAEHLKALARHLSDCGEPELADRQLRLWDLLMNILDQTALVLSHNPVSPARYAELLHLVILANDMASIPQGLDEVTVGSADRTRTGAPKVVFLLGTVEGGFPLSPGGNCVFSDRERRELIRLGLPLNDTFEGVAVQERFLAYTAMSAASHRLYISYPLSGSSGEPNTPSSIPNEACAVLKNLKVLSALLLPQTYFANAPEPAFELMAQQWNRNTVLSATLKDVFAARGCGYRLEAIARAAENRPAVFASSEKSRALFGKSMQVSATQIEKFYQCRFQYFCRFGLNAKERRQAELDALEYGSLMHYLLEKLFCNIGSTAILQMKPDKLRQEIFRLLKLYTETKMGGIQNPSSRFLYLFQRMADSAQVIAHHIAEELSQSEFMPADFELPVGNDGVPPLTIPLPDGGKVVVEGKIDRVDILKREDTCYVRVVDYKTGHKEFKLSDLVYGINMQMLIYLAALLENGDARYGKVCPAGVLYMPANRPILSAARNAAQEEIEREAAKKLRMDGLVLDDPALIHAMERKGEGKYIPVSLKDGAPGKRDHVVSSAELSGILLHMEELVREMAVELHCGDVSALPLSGDFDACAWCPYHDVCGHEADSPSREMQKWDRDAAVKELLKSRDGEKK</sequence>
<dbReference type="InterPro" id="IPR011604">
    <property type="entry name" value="PDDEXK-like_dom_sf"/>
</dbReference>
<keyword evidence="6" id="KW-0269">Exonuclease</keyword>
<keyword evidence="1" id="KW-0540">Nuclease</keyword>
<dbReference type="GO" id="GO:0006281">
    <property type="term" value="P:DNA repair"/>
    <property type="evidence" value="ECO:0007669"/>
    <property type="project" value="UniProtKB-KW"/>
</dbReference>
<dbReference type="RefSeq" id="WP_135657167.1">
    <property type="nucleotide sequence ID" value="NZ_SRMQ01000001.1"/>
</dbReference>
<keyword evidence="2" id="KW-0547">Nucleotide-binding</keyword>
<evidence type="ECO:0000313" key="11">
    <source>
        <dbReference type="EMBL" id="TGJ77997.1"/>
    </source>
</evidence>
<keyword evidence="9" id="KW-0234">DNA repair</keyword>
<dbReference type="Pfam" id="PF13361">
    <property type="entry name" value="UvrD_C"/>
    <property type="match status" value="1"/>
</dbReference>
<evidence type="ECO:0000256" key="9">
    <source>
        <dbReference type="ARBA" id="ARBA00023204"/>
    </source>
</evidence>
<dbReference type="Pfam" id="PF21445">
    <property type="entry name" value="ADDB_N"/>
    <property type="match status" value="1"/>
</dbReference>
<evidence type="ECO:0000256" key="2">
    <source>
        <dbReference type="ARBA" id="ARBA00022741"/>
    </source>
</evidence>
<dbReference type="PANTHER" id="PTHR30591">
    <property type="entry name" value="RECBCD ENZYME SUBUNIT RECC"/>
    <property type="match status" value="1"/>
</dbReference>
<dbReference type="Pfam" id="PF12705">
    <property type="entry name" value="PDDEXK_1"/>
    <property type="match status" value="1"/>
</dbReference>
<keyword evidence="3" id="KW-0227">DNA damage</keyword>
<evidence type="ECO:0000256" key="6">
    <source>
        <dbReference type="ARBA" id="ARBA00022839"/>
    </source>
</evidence>